<dbReference type="SUPFAM" id="SSF49384">
    <property type="entry name" value="Carbohydrate-binding domain"/>
    <property type="match status" value="1"/>
</dbReference>
<dbReference type="Gene3D" id="2.160.20.110">
    <property type="match status" value="4"/>
</dbReference>
<evidence type="ECO:0000313" key="2">
    <source>
        <dbReference type="EMBL" id="TCO69141.1"/>
    </source>
</evidence>
<dbReference type="InterPro" id="IPR013783">
    <property type="entry name" value="Ig-like_fold"/>
</dbReference>
<dbReference type="SUPFAM" id="SSF49265">
    <property type="entry name" value="Fibronectin type III"/>
    <property type="match status" value="1"/>
</dbReference>
<dbReference type="EMBL" id="SLWV01000034">
    <property type="protein sequence ID" value="TCO69141.1"/>
    <property type="molecule type" value="Genomic_DNA"/>
</dbReference>
<dbReference type="PROSITE" id="PS50853">
    <property type="entry name" value="FN3"/>
    <property type="match status" value="1"/>
</dbReference>
<protein>
    <submittedName>
        <fullName evidence="2">M26 IgA1-specific metallo-endopeptidase-like protein</fullName>
    </submittedName>
</protein>
<dbReference type="Proteomes" id="UP000294919">
    <property type="component" value="Unassembled WGS sequence"/>
</dbReference>
<feature type="domain" description="Fibronectin type-III" evidence="1">
    <location>
        <begin position="1556"/>
        <end position="1637"/>
    </location>
</feature>
<dbReference type="Pfam" id="PF00041">
    <property type="entry name" value="fn3"/>
    <property type="match status" value="1"/>
</dbReference>
<name>A0A4R2K748_9FIRM</name>
<dbReference type="InterPro" id="IPR008965">
    <property type="entry name" value="CBM2/CBM3_carb-bd_dom_sf"/>
</dbReference>
<dbReference type="Gene3D" id="2.60.40.680">
    <property type="match status" value="1"/>
</dbReference>
<proteinExistence type="predicted"/>
<dbReference type="RefSeq" id="WP_330571331.1">
    <property type="nucleotide sequence ID" value="NZ_SLWV01000034.1"/>
</dbReference>
<organism evidence="2 3">
    <name type="scientific">Marinisporobacter balticus</name>
    <dbReference type="NCBI Taxonomy" id="2018667"/>
    <lineage>
        <taxon>Bacteria</taxon>
        <taxon>Bacillati</taxon>
        <taxon>Bacillota</taxon>
        <taxon>Clostridia</taxon>
        <taxon>Peptostreptococcales</taxon>
        <taxon>Thermotaleaceae</taxon>
        <taxon>Marinisporobacter</taxon>
    </lineage>
</organism>
<dbReference type="InterPro" id="IPR006626">
    <property type="entry name" value="PbH1"/>
</dbReference>
<reference evidence="2 3" key="1">
    <citation type="submission" date="2019-03" db="EMBL/GenBank/DDBJ databases">
        <title>Genomic Encyclopedia of Type Strains, Phase IV (KMG-IV): sequencing the most valuable type-strain genomes for metagenomic binning, comparative biology and taxonomic classification.</title>
        <authorList>
            <person name="Goeker M."/>
        </authorList>
    </citation>
    <scope>NUCLEOTIDE SEQUENCE [LARGE SCALE GENOMIC DNA]</scope>
    <source>
        <strain evidence="2 3">DSM 102940</strain>
    </source>
</reference>
<dbReference type="GO" id="GO:0030246">
    <property type="term" value="F:carbohydrate binding"/>
    <property type="evidence" value="ECO:0007669"/>
    <property type="project" value="InterPro"/>
</dbReference>
<evidence type="ECO:0000259" key="1">
    <source>
        <dbReference type="PROSITE" id="PS50853"/>
    </source>
</evidence>
<evidence type="ECO:0000313" key="3">
    <source>
        <dbReference type="Proteomes" id="UP000294919"/>
    </source>
</evidence>
<dbReference type="SMART" id="SM00710">
    <property type="entry name" value="PbH1"/>
    <property type="match status" value="6"/>
</dbReference>
<dbReference type="InterPro" id="IPR036116">
    <property type="entry name" value="FN3_sf"/>
</dbReference>
<gene>
    <name evidence="2" type="ORF">EV214_1341</name>
</gene>
<keyword evidence="3" id="KW-1185">Reference proteome</keyword>
<dbReference type="Gene3D" id="2.60.40.10">
    <property type="entry name" value="Immunoglobulins"/>
    <property type="match status" value="2"/>
</dbReference>
<dbReference type="SMART" id="SM00060">
    <property type="entry name" value="FN3"/>
    <property type="match status" value="2"/>
</dbReference>
<feature type="non-terminal residue" evidence="2">
    <location>
        <position position="1"/>
    </location>
</feature>
<comment type="caution">
    <text evidence="2">The sequence shown here is derived from an EMBL/GenBank/DDBJ whole genome shotgun (WGS) entry which is preliminary data.</text>
</comment>
<accession>A0A4R2K748</accession>
<sequence>NPNVSNNNKIKNSYAAVHITNDNGSSSIGGLIGGTSNIAIENSYYDAVASHIPPRKAMDISKSTSEMQSPSTFNNWDFDSIWDINEGKSYPYLKPFKDKPTPEIKPGTEENPYLISTKEQLNNIRNDLTSHYKLVNDIDLENEEWMPIGSNTMPFTGMLDGNGHSIKNLKITENTHDSRGLFAIAKDSVIKNITIENVNITSRSKDNMGAFVGYVHGITLKNCSVIGEGAISGNNYLGGLIGRVDRGSKESKITRCKTMIDIHGVRSYIGGLVGGNNASITIERSYAICSLFGESSIGGLVGSSTNLTVTECYGNVNISGSGSLGGLVGSGQYMSMENCYALGKIENGSNSCIGELIGFFNYSNSVTNSYAAVHIMNDDNSSTIGGLVGSNRSINIYNSYYDAIASHIAPRKTTDISMLPSALKVQSTFVDWDFDSVWDINEGTYPYLRGLAVPTEVFKNIPINEVAGGCGTEENPYLIATKEQLNNIRNDLTSHYKLVSDIDLENEEWMPIGSNTMPFTGTLDGNDHSIKNLKITGNTHESRGLFAIAKDSVIKNITIENVNITSNSKDNMGAFVGRAYGITLKNCSVIGEGAISGNNYVGGLIGRVDRGSKESKITRCKMMIDIHGVKSCIGGLIGLNNAASTIERSYAICNLFGESSIGGLVGSSINLTVTECYGNVNISGSGPLGGLVGSGQYISMENCYALGKIENGSNNCIGGLIGFFNYSNNVTNSYAAVHIMNDDNSYTIGGLVGSNRSINIYNSYYDAIASCVSPRKTTDISMLPSALKVQSTFVDWDFDSVWNKSEGTYPYLRGLAVPTEAFKNIPINEVAGGCGTEENPYLIATKEQLNNMRNDLASYYKLVNDIDLENEEWMPIGSNTMPFTGMLDGNGHSIKNLKITENTHDSRGLFAIAKDSVIKNITIENVNITSRSKDNMGAFVGYVHGITLKNCSVIGEGAISGNNYLGGLIGRVDRGSKESKITRCKTMIDIHGVRSYIGGLVGGNNASITIERSYAICSLFGESSIGGLVGSSTNLTVTECYGNVNISGSGSLGGLVGSGQYMSMENCYALGKIENGSNSCIGELIGFFNYSNSVTNSYAAVHIMNDDNSSTIGGLVGSNRSINIYNSYYDAIASHIAPRKTTDISMLPSALKVQSTFVDWDFDSVWDINEGTYPYLRGLAVPTEVFKNIPINEVAGGCGTEENPYLIATKEQLNNIRNDLTSHYKLVSDIDLENEEWMPIGSNTMPFTGTLDGNDHSIKNLKITGNTHESRGLFAIAKDSVIKNITIENVNITSNSKDNMGAFVGRAYGITLKNCSVIGEGAISGNNYVGGLIGRVDRGSKESKITRCKMMIDIHGVKSCIGGLIGLNNAASTIERSYAICNLFGESSIGGLVGSSINLTVTECYGNVNISGSGPLGGLVGSGQYISMENCYALGKIENGSNNCIGGLIGFFNYSNNVTNSYAAVHIMNDDNSYTIGGLVGSNRSINIYNSYYDTVVSHIPPRKPTDIAKSTSEMKLRSTYVGWDFDNVWDMDEGSYPFLKMLPVPNHENLPDQSPPALPIVNKVEFDTINIMWKPYLSESVYEVKVDEQSVIASSDTFYNHTNLQSGTKHSYRVRVKNGDKLSSWSPRLYVYTLLPTPTGITYAIENDSIKLTWNSINNATAYDVEINGETINSTNSNTFVYSNITLKELYTFRVKAKNTHTQSEWSEPVTLLYAPDNLPSIYLTMSRWPMKDDDENSFDVLLKAINTNDLYTIYFELKYSDYLLELQKDQLQRILWDNVSNSYYAFKIDQEKSTLKVILSKLGNSAGESGDFNIIKIPFKFKNYYIDTKMTLESMEVLNSSGEPIDVYYNDLKIKRLSKM</sequence>
<dbReference type="InterPro" id="IPR003961">
    <property type="entry name" value="FN3_dom"/>
</dbReference>
<dbReference type="CDD" id="cd00063">
    <property type="entry name" value="FN3"/>
    <property type="match status" value="2"/>
</dbReference>